<evidence type="ECO:0000313" key="1">
    <source>
        <dbReference type="EMBL" id="CAK6952789.1"/>
    </source>
</evidence>
<dbReference type="EMBL" id="CAWUFR010000011">
    <property type="protein sequence ID" value="CAK6952789.1"/>
    <property type="molecule type" value="Genomic_DNA"/>
</dbReference>
<comment type="caution">
    <text evidence="1">The sequence shown here is derived from an EMBL/GenBank/DDBJ whole genome shotgun (WGS) entry which is preliminary data.</text>
</comment>
<protein>
    <submittedName>
        <fullName evidence="1">Uncharacterized protein</fullName>
    </submittedName>
</protein>
<name>A0AAV1N2J3_SCOSC</name>
<sequence length="192" mass="21006">MACAVNEAFEGLEASPLSAVVIKTQHVEGSWKTLKVQSAQDSVICEQKVMRFRMLQNNMESVSVINHVPVCLTVLVVMKHFGTFPSLPSSCGLPLAPSPVLVSVYSTVNVLMELGTHVRFIHIPGGNVGTFILCTVTEQEKVHRSAGGSSLTSNLQKNSGQYYERDCIEDILRQFCTETGFTVPPQADINHQ</sequence>
<organism evidence="1 2">
    <name type="scientific">Scomber scombrus</name>
    <name type="common">Atlantic mackerel</name>
    <name type="synonym">Scomber vernalis</name>
    <dbReference type="NCBI Taxonomy" id="13677"/>
    <lineage>
        <taxon>Eukaryota</taxon>
        <taxon>Metazoa</taxon>
        <taxon>Chordata</taxon>
        <taxon>Craniata</taxon>
        <taxon>Vertebrata</taxon>
        <taxon>Euteleostomi</taxon>
        <taxon>Actinopterygii</taxon>
        <taxon>Neopterygii</taxon>
        <taxon>Teleostei</taxon>
        <taxon>Neoteleostei</taxon>
        <taxon>Acanthomorphata</taxon>
        <taxon>Pelagiaria</taxon>
        <taxon>Scombriformes</taxon>
        <taxon>Scombridae</taxon>
        <taxon>Scomber</taxon>
    </lineage>
</organism>
<keyword evidence="2" id="KW-1185">Reference proteome</keyword>
<accession>A0AAV1N2J3</accession>
<dbReference type="AlphaFoldDB" id="A0AAV1N2J3"/>
<reference evidence="1 2" key="1">
    <citation type="submission" date="2024-01" db="EMBL/GenBank/DDBJ databases">
        <authorList>
            <person name="Alioto T."/>
            <person name="Alioto T."/>
            <person name="Gomez Garrido J."/>
        </authorList>
    </citation>
    <scope>NUCLEOTIDE SEQUENCE [LARGE SCALE GENOMIC DNA]</scope>
</reference>
<proteinExistence type="predicted"/>
<evidence type="ECO:0000313" key="2">
    <source>
        <dbReference type="Proteomes" id="UP001314229"/>
    </source>
</evidence>
<gene>
    <name evidence="1" type="ORF">FSCOSCO3_A036321</name>
</gene>
<dbReference type="Proteomes" id="UP001314229">
    <property type="component" value="Unassembled WGS sequence"/>
</dbReference>